<accession>A0A4R6PZH9</accession>
<dbReference type="EMBL" id="SNXK01000001">
    <property type="protein sequence ID" value="TDP43046.1"/>
    <property type="molecule type" value="Genomic_DNA"/>
</dbReference>
<sequence length="174" mass="18286">MNRAGIALVLAGLVVVGAAGCEEGKSTSSGTTTTAKPVLWNPCTEIPDALLTEVGVDPATEEKGVGGVPQSGWEICAWDAREFSLTVYTTNKTVDQFEQKPGNVDFRDVTIAGRSGREFKVSGASKDLGCDVVFPAQLGVVQLQILNSPLESGLDDPCEYLARAGEVLVPIFPS</sequence>
<dbReference type="InterPro" id="IPR024520">
    <property type="entry name" value="DUF3558"/>
</dbReference>
<comment type="caution">
    <text evidence="1">The sequence shown here is derived from an EMBL/GenBank/DDBJ whole genome shotgun (WGS) entry which is preliminary data.</text>
</comment>
<dbReference type="PROSITE" id="PS51257">
    <property type="entry name" value="PROKAR_LIPOPROTEIN"/>
    <property type="match status" value="1"/>
</dbReference>
<dbReference type="Pfam" id="PF12079">
    <property type="entry name" value="DUF3558"/>
    <property type="match status" value="1"/>
</dbReference>
<protein>
    <submittedName>
        <fullName evidence="1">Uncharacterized protein DUF3558</fullName>
    </submittedName>
</protein>
<evidence type="ECO:0000313" key="2">
    <source>
        <dbReference type="Proteomes" id="UP000295087"/>
    </source>
</evidence>
<dbReference type="Proteomes" id="UP000295087">
    <property type="component" value="Unassembled WGS sequence"/>
</dbReference>
<proteinExistence type="predicted"/>
<gene>
    <name evidence="1" type="ORF">DFR75_1012166</name>
</gene>
<dbReference type="AlphaFoldDB" id="A0A4R6PZH9"/>
<keyword evidence="2" id="KW-1185">Reference proteome</keyword>
<dbReference type="RefSeq" id="WP_084475762.1">
    <property type="nucleotide sequence ID" value="NZ_SNXK01000001.1"/>
</dbReference>
<name>A0A4R6PZH9_NOCIG</name>
<evidence type="ECO:0000313" key="1">
    <source>
        <dbReference type="EMBL" id="TDP43046.1"/>
    </source>
</evidence>
<organism evidence="1 2">
    <name type="scientific">Nocardia ignorata</name>
    <dbReference type="NCBI Taxonomy" id="145285"/>
    <lineage>
        <taxon>Bacteria</taxon>
        <taxon>Bacillati</taxon>
        <taxon>Actinomycetota</taxon>
        <taxon>Actinomycetes</taxon>
        <taxon>Mycobacteriales</taxon>
        <taxon>Nocardiaceae</taxon>
        <taxon>Nocardia</taxon>
    </lineage>
</organism>
<reference evidence="1 2" key="1">
    <citation type="submission" date="2019-03" db="EMBL/GenBank/DDBJ databases">
        <title>Genomic Encyclopedia of Type Strains, Phase IV (KMG-IV): sequencing the most valuable type-strain genomes for metagenomic binning, comparative biology and taxonomic classification.</title>
        <authorList>
            <person name="Goeker M."/>
        </authorList>
    </citation>
    <scope>NUCLEOTIDE SEQUENCE [LARGE SCALE GENOMIC DNA]</scope>
    <source>
        <strain evidence="1 2">DSM 44496</strain>
    </source>
</reference>